<comment type="caution">
    <text evidence="4">The sequence shown here is derived from an EMBL/GenBank/DDBJ whole genome shotgun (WGS) entry which is preliminary data.</text>
</comment>
<feature type="compositionally biased region" description="Basic residues" evidence="1">
    <location>
        <begin position="20"/>
        <end position="29"/>
    </location>
</feature>
<dbReference type="Proteomes" id="UP000583929">
    <property type="component" value="Unassembled WGS sequence"/>
</dbReference>
<evidence type="ECO:0000259" key="2">
    <source>
        <dbReference type="Pfam" id="PF14111"/>
    </source>
</evidence>
<gene>
    <name evidence="4" type="ORF">G4B88_003192</name>
</gene>
<proteinExistence type="predicted"/>
<evidence type="ECO:0000256" key="1">
    <source>
        <dbReference type="SAM" id="MobiDB-lite"/>
    </source>
</evidence>
<protein>
    <recommendedName>
        <fullName evidence="6">DUF4283 domain-containing protein</fullName>
    </recommendedName>
</protein>
<evidence type="ECO:0000313" key="5">
    <source>
        <dbReference type="Proteomes" id="UP000583929"/>
    </source>
</evidence>
<dbReference type="PANTHER" id="PTHR31286">
    <property type="entry name" value="GLYCINE-RICH CELL WALL STRUCTURAL PROTEIN 1.8-LIKE"/>
    <property type="match status" value="1"/>
</dbReference>
<dbReference type="Pfam" id="PF14392">
    <property type="entry name" value="zf-CCHC_4"/>
    <property type="match status" value="1"/>
</dbReference>
<organism evidence="4 5">
    <name type="scientific">Cannabis sativa</name>
    <name type="common">Hemp</name>
    <name type="synonym">Marijuana</name>
    <dbReference type="NCBI Taxonomy" id="3483"/>
    <lineage>
        <taxon>Eukaryota</taxon>
        <taxon>Viridiplantae</taxon>
        <taxon>Streptophyta</taxon>
        <taxon>Embryophyta</taxon>
        <taxon>Tracheophyta</taxon>
        <taxon>Spermatophyta</taxon>
        <taxon>Magnoliopsida</taxon>
        <taxon>eudicotyledons</taxon>
        <taxon>Gunneridae</taxon>
        <taxon>Pentapetalae</taxon>
        <taxon>rosids</taxon>
        <taxon>fabids</taxon>
        <taxon>Rosales</taxon>
        <taxon>Cannabaceae</taxon>
        <taxon>Cannabis</taxon>
    </lineage>
</organism>
<evidence type="ECO:0008006" key="6">
    <source>
        <dbReference type="Google" id="ProtNLM"/>
    </source>
</evidence>
<feature type="domain" description="DUF4283" evidence="2">
    <location>
        <begin position="80"/>
        <end position="150"/>
    </location>
</feature>
<name>A0A7J6I5D9_CANSA</name>
<keyword evidence="5" id="KW-1185">Reference proteome</keyword>
<accession>A0A7J6I5D9</accession>
<dbReference type="InterPro" id="IPR025558">
    <property type="entry name" value="DUF4283"/>
</dbReference>
<feature type="region of interest" description="Disordered" evidence="1">
    <location>
        <begin position="1"/>
        <end position="32"/>
    </location>
</feature>
<dbReference type="AlphaFoldDB" id="A0A7J6I5D9"/>
<dbReference type="Pfam" id="PF14111">
    <property type="entry name" value="DUF4283"/>
    <property type="match status" value="1"/>
</dbReference>
<dbReference type="PANTHER" id="PTHR31286:SF180">
    <property type="entry name" value="OS10G0362600 PROTEIN"/>
    <property type="match status" value="1"/>
</dbReference>
<evidence type="ECO:0000259" key="3">
    <source>
        <dbReference type="Pfam" id="PF14392"/>
    </source>
</evidence>
<dbReference type="InterPro" id="IPR025836">
    <property type="entry name" value="Zn_knuckle_CX2CX4HX4C"/>
</dbReference>
<evidence type="ECO:0000313" key="4">
    <source>
        <dbReference type="EMBL" id="KAF4402271.1"/>
    </source>
</evidence>
<dbReference type="EMBL" id="JAATIQ010000008">
    <property type="protein sequence ID" value="KAF4402271.1"/>
    <property type="molecule type" value="Genomic_DNA"/>
</dbReference>
<reference evidence="4 5" key="1">
    <citation type="journal article" date="2020" name="bioRxiv">
        <title>Sequence and annotation of 42 cannabis genomes reveals extensive copy number variation in cannabinoid synthesis and pathogen resistance genes.</title>
        <authorList>
            <person name="Mckernan K.J."/>
            <person name="Helbert Y."/>
            <person name="Kane L.T."/>
            <person name="Ebling H."/>
            <person name="Zhang L."/>
            <person name="Liu B."/>
            <person name="Eaton Z."/>
            <person name="Mclaughlin S."/>
            <person name="Kingan S."/>
            <person name="Baybayan P."/>
            <person name="Concepcion G."/>
            <person name="Jordan M."/>
            <person name="Riva A."/>
            <person name="Barbazuk W."/>
            <person name="Harkins T."/>
        </authorList>
    </citation>
    <scope>NUCLEOTIDE SEQUENCE [LARGE SCALE GENOMIC DNA]</scope>
    <source>
        <strain evidence="5">cv. Jamaican Lion 4</strain>
        <tissue evidence="4">Leaf</tissue>
    </source>
</reference>
<dbReference type="InterPro" id="IPR040256">
    <property type="entry name" value="At4g02000-like"/>
</dbReference>
<sequence>MNSDLKPNPNLKHDLDPKLRPRPRPRTRPRPWTLDLGARTSTLDLNLHPAPRPQTLTFLILDEGDGPVLSLNKDGVKEGKKKLDLCLIGKVIGARLANKEGIVKAMNGVWKINHQFQVEELNLMNMFWFFFGYKEDRQRSYRGGPWTIDNEGLINITKPLKRRLRVAVDDQGTKVSLIFQYDHFSDFCFDCGIIGHKVSQIIKVVERGHVHYSVATVEELAPTSILEAREREEETRNPSLSGIGISEPRNIEKQCGLVEGVVVEDKDMDGELAPSGDGNVMLDVSIVQPKMNISAMVSVD</sequence>
<feature type="domain" description="Zinc knuckle CX2CX4HX4C" evidence="3">
    <location>
        <begin position="154"/>
        <end position="199"/>
    </location>
</feature>